<reference evidence="1 2" key="1">
    <citation type="submission" date="2017-11" db="EMBL/GenBank/DDBJ databases">
        <title>De-novo sequencing of pomegranate (Punica granatum L.) genome.</title>
        <authorList>
            <person name="Akparov Z."/>
            <person name="Amiraslanov A."/>
            <person name="Hajiyeva S."/>
            <person name="Abbasov M."/>
            <person name="Kaur K."/>
            <person name="Hamwieh A."/>
            <person name="Solovyev V."/>
            <person name="Salamov A."/>
            <person name="Braich B."/>
            <person name="Kosarev P."/>
            <person name="Mahmoud A."/>
            <person name="Hajiyev E."/>
            <person name="Babayeva S."/>
            <person name="Izzatullayeva V."/>
            <person name="Mammadov A."/>
            <person name="Mammadov A."/>
            <person name="Sharifova S."/>
            <person name="Ojaghi J."/>
            <person name="Eynullazada K."/>
            <person name="Bayramov B."/>
            <person name="Abdulazimova A."/>
            <person name="Shahmuradov I."/>
        </authorList>
    </citation>
    <scope>NUCLEOTIDE SEQUENCE [LARGE SCALE GENOMIC DNA]</scope>
    <source>
        <strain evidence="2">cv. AG2017</strain>
        <tissue evidence="1">Leaf</tissue>
    </source>
</reference>
<dbReference type="EMBL" id="PGOL01001010">
    <property type="protein sequence ID" value="PKI61738.1"/>
    <property type="molecule type" value="Genomic_DNA"/>
</dbReference>
<name>A0A2I0JZJ1_PUNGR</name>
<organism evidence="1 2">
    <name type="scientific">Punica granatum</name>
    <name type="common">Pomegranate</name>
    <dbReference type="NCBI Taxonomy" id="22663"/>
    <lineage>
        <taxon>Eukaryota</taxon>
        <taxon>Viridiplantae</taxon>
        <taxon>Streptophyta</taxon>
        <taxon>Embryophyta</taxon>
        <taxon>Tracheophyta</taxon>
        <taxon>Spermatophyta</taxon>
        <taxon>Magnoliopsida</taxon>
        <taxon>eudicotyledons</taxon>
        <taxon>Gunneridae</taxon>
        <taxon>Pentapetalae</taxon>
        <taxon>rosids</taxon>
        <taxon>malvids</taxon>
        <taxon>Myrtales</taxon>
        <taxon>Lythraceae</taxon>
        <taxon>Punica</taxon>
    </lineage>
</organism>
<sequence length="140" mass="15546">MAYVEGDLDRVCESRLDITRELDQFNGYHENQSVLLSPIGPIRPDPRLFEPALLNLFVGHFKHTIGSIRHYFRKTTTAATSGGQLGVRRHWPCLKIPSGDTVATFDPKTAQSGLYGSTRYVWNQTTTTATSRGLLGVGSH</sequence>
<accession>A0A2I0JZJ1</accession>
<dbReference type="AlphaFoldDB" id="A0A2I0JZJ1"/>
<keyword evidence="2" id="KW-1185">Reference proteome</keyword>
<protein>
    <submittedName>
        <fullName evidence="1">Uncharacterized protein</fullName>
    </submittedName>
</protein>
<proteinExistence type="predicted"/>
<gene>
    <name evidence="1" type="ORF">CRG98_017850</name>
</gene>
<evidence type="ECO:0000313" key="1">
    <source>
        <dbReference type="EMBL" id="PKI61738.1"/>
    </source>
</evidence>
<comment type="caution">
    <text evidence="1">The sequence shown here is derived from an EMBL/GenBank/DDBJ whole genome shotgun (WGS) entry which is preliminary data.</text>
</comment>
<evidence type="ECO:0000313" key="2">
    <source>
        <dbReference type="Proteomes" id="UP000233551"/>
    </source>
</evidence>
<dbReference type="Proteomes" id="UP000233551">
    <property type="component" value="Unassembled WGS sequence"/>
</dbReference>